<gene>
    <name evidence="2" type="ORF">ASJ82_02390</name>
    <name evidence="3" type="ORF">MSCUN_06790</name>
</gene>
<dbReference type="Pfam" id="PF03729">
    <property type="entry name" value="DUF308"/>
    <property type="match status" value="1"/>
</dbReference>
<evidence type="ECO:0000313" key="5">
    <source>
        <dbReference type="Proteomes" id="UP000246004"/>
    </source>
</evidence>
<comment type="caution">
    <text evidence="2">The sequence shown here is derived from an EMBL/GenBank/DDBJ whole genome shotgun (WGS) entry which is preliminary data.</text>
</comment>
<dbReference type="RefSeq" id="WP_095608614.1">
    <property type="nucleotide sequence ID" value="NZ_LMVN01000015.1"/>
</dbReference>
<feature type="transmembrane region" description="Helical" evidence="1">
    <location>
        <begin position="87"/>
        <end position="108"/>
    </location>
</feature>
<evidence type="ECO:0000313" key="4">
    <source>
        <dbReference type="Proteomes" id="UP000217528"/>
    </source>
</evidence>
<keyword evidence="4" id="KW-1185">Reference proteome</keyword>
<dbReference type="EMBL" id="LMVN01000015">
    <property type="protein sequence ID" value="PAV07442.1"/>
    <property type="molecule type" value="Genomic_DNA"/>
</dbReference>
<dbReference type="EMBL" id="LWMS01000019">
    <property type="protein sequence ID" value="PWL08429.1"/>
    <property type="molecule type" value="Genomic_DNA"/>
</dbReference>
<feature type="transmembrane region" description="Helical" evidence="1">
    <location>
        <begin position="115"/>
        <end position="138"/>
    </location>
</feature>
<reference evidence="3 5" key="1">
    <citation type="submission" date="2016-04" db="EMBL/GenBank/DDBJ databases">
        <title>Genome sequence of Methanosphaera cuniculi DSM 4103.</title>
        <authorList>
            <person name="Poehlein A."/>
            <person name="Seedorf H."/>
            <person name="Daniel R."/>
        </authorList>
    </citation>
    <scope>NUCLEOTIDE SEQUENCE [LARGE SCALE GENOMIC DNA]</scope>
    <source>
        <strain evidence="3 5">DSM 4103</strain>
    </source>
</reference>
<reference evidence="2 4" key="2">
    <citation type="journal article" date="2017" name="BMC Genomics">
        <title>Genomic analysis of methanogenic archaea reveals a shift towards energy conservation.</title>
        <authorList>
            <person name="Gilmore S.P."/>
            <person name="Henske J.K."/>
            <person name="Sexton J.A."/>
            <person name="Solomon K.V."/>
            <person name="Seppala S."/>
            <person name="Yoo J.I."/>
            <person name="Huyett L.M."/>
            <person name="Pressman A."/>
            <person name="Cogan J.Z."/>
            <person name="Kivenson V."/>
            <person name="Peng X."/>
            <person name="Tan Y."/>
            <person name="Valentine D.L."/>
            <person name="O'Malley M.A."/>
        </authorList>
    </citation>
    <scope>NUCLEOTIDE SEQUENCE [LARGE SCALE GENOMIC DNA]</scope>
    <source>
        <strain evidence="2 4">1R-7</strain>
    </source>
</reference>
<dbReference type="Proteomes" id="UP000246004">
    <property type="component" value="Unassembled WGS sequence"/>
</dbReference>
<keyword evidence="1" id="KW-1133">Transmembrane helix</keyword>
<evidence type="ECO:0008006" key="6">
    <source>
        <dbReference type="Google" id="ProtNLM"/>
    </source>
</evidence>
<organism evidence="2 4">
    <name type="scientific">Methanosphaera cuniculi</name>
    <dbReference type="NCBI Taxonomy" id="1077256"/>
    <lineage>
        <taxon>Archaea</taxon>
        <taxon>Methanobacteriati</taxon>
        <taxon>Methanobacteriota</taxon>
        <taxon>Methanomada group</taxon>
        <taxon>Methanobacteria</taxon>
        <taxon>Methanobacteriales</taxon>
        <taxon>Methanobacteriaceae</taxon>
        <taxon>Methanosphaera</taxon>
    </lineage>
</organism>
<dbReference type="AlphaFoldDB" id="A0A2A2HDD7"/>
<feature type="transmembrane region" description="Helical" evidence="1">
    <location>
        <begin position="61"/>
        <end position="81"/>
    </location>
</feature>
<keyword evidence="1" id="KW-0472">Membrane</keyword>
<evidence type="ECO:0000313" key="3">
    <source>
        <dbReference type="EMBL" id="PWL08429.1"/>
    </source>
</evidence>
<proteinExistence type="predicted"/>
<feature type="transmembrane region" description="Helical" evidence="1">
    <location>
        <begin position="144"/>
        <end position="163"/>
    </location>
</feature>
<evidence type="ECO:0000313" key="2">
    <source>
        <dbReference type="EMBL" id="PAV07442.1"/>
    </source>
</evidence>
<keyword evidence="1" id="KW-0812">Transmembrane</keyword>
<sequence>MEISDYRRKEISSILMIVVGIVLLLCPSFILAVGYVLGAIVLILAAILFIYGISQIGSSPVTGIVSILVSILGFIFGWALLFSPVLVITIFSAIVYLIGIIFIILGIANIITSAFFAPFSLLGLVGILFGIAFIVVGIFIGNVYILAAILGIWLIIAGVLSLISDKNETYVEVNAYRLGR</sequence>
<dbReference type="Proteomes" id="UP000217528">
    <property type="component" value="Unassembled WGS sequence"/>
</dbReference>
<name>A0A2A2HDD7_9EURY</name>
<feature type="transmembrane region" description="Helical" evidence="1">
    <location>
        <begin position="36"/>
        <end position="54"/>
    </location>
</feature>
<accession>A0A2A2HDD7</accession>
<feature type="transmembrane region" description="Helical" evidence="1">
    <location>
        <begin position="12"/>
        <end position="30"/>
    </location>
</feature>
<evidence type="ECO:0000256" key="1">
    <source>
        <dbReference type="SAM" id="Phobius"/>
    </source>
</evidence>
<protein>
    <recommendedName>
        <fullName evidence="6">Acid-resistance membrane protein</fullName>
    </recommendedName>
</protein>
<dbReference type="InterPro" id="IPR005325">
    <property type="entry name" value="DUF308_memb"/>
</dbReference>